<dbReference type="PANTHER" id="PTHR43433">
    <property type="entry name" value="HYDROLASE, ALPHA/BETA FOLD FAMILY PROTEIN"/>
    <property type="match status" value="1"/>
</dbReference>
<keyword evidence="3" id="KW-1185">Reference proteome</keyword>
<dbReference type="PANTHER" id="PTHR43433:SF10">
    <property type="entry name" value="AB HYDROLASE-1 DOMAIN-CONTAINING PROTEIN"/>
    <property type="match status" value="1"/>
</dbReference>
<dbReference type="EMBL" id="BONY01000023">
    <property type="protein sequence ID" value="GIH06043.1"/>
    <property type="molecule type" value="Genomic_DNA"/>
</dbReference>
<evidence type="ECO:0000313" key="2">
    <source>
        <dbReference type="EMBL" id="GIH06043.1"/>
    </source>
</evidence>
<proteinExistence type="predicted"/>
<reference evidence="2" key="1">
    <citation type="submission" date="2021-01" db="EMBL/GenBank/DDBJ databases">
        <title>Whole genome shotgun sequence of Rhizocola hellebori NBRC 109834.</title>
        <authorList>
            <person name="Komaki H."/>
            <person name="Tamura T."/>
        </authorList>
    </citation>
    <scope>NUCLEOTIDE SEQUENCE</scope>
    <source>
        <strain evidence="2">NBRC 109834</strain>
    </source>
</reference>
<dbReference type="Gene3D" id="3.40.50.1820">
    <property type="entry name" value="alpha/beta hydrolase"/>
    <property type="match status" value="1"/>
</dbReference>
<dbReference type="SUPFAM" id="SSF53474">
    <property type="entry name" value="alpha/beta-Hydrolases"/>
    <property type="match status" value="1"/>
</dbReference>
<dbReference type="GO" id="GO:0016787">
    <property type="term" value="F:hydrolase activity"/>
    <property type="evidence" value="ECO:0007669"/>
    <property type="project" value="UniProtKB-KW"/>
</dbReference>
<keyword evidence="2" id="KW-0378">Hydrolase</keyword>
<feature type="domain" description="AB hydrolase-1" evidence="1">
    <location>
        <begin position="31"/>
        <end position="279"/>
    </location>
</feature>
<gene>
    <name evidence="2" type="ORF">Rhe02_41100</name>
</gene>
<dbReference type="RefSeq" id="WP_239123937.1">
    <property type="nucleotide sequence ID" value="NZ_BONY01000023.1"/>
</dbReference>
<dbReference type="Proteomes" id="UP000612899">
    <property type="component" value="Unassembled WGS sequence"/>
</dbReference>
<name>A0A8J3VHL6_9ACTN</name>
<dbReference type="InterPro" id="IPR029058">
    <property type="entry name" value="AB_hydrolase_fold"/>
</dbReference>
<evidence type="ECO:0000313" key="3">
    <source>
        <dbReference type="Proteomes" id="UP000612899"/>
    </source>
</evidence>
<evidence type="ECO:0000259" key="1">
    <source>
        <dbReference type="Pfam" id="PF00561"/>
    </source>
</evidence>
<sequence>MSKELETVHSLKTSDDRVLTYTVTGDPHGMPVFLLHGTPGSRRGPKPRSSVLYRQGVRLICYDRPGYGGSTRHQNRQVADAAADVKTVADELQIKRFAVVGRSGGAPHALACAALLPDEVMRTVALVSVAPANAPGLDWYEGMAPDNVEEYSAIDADTARLTERLRARAHRTSQDPEALIEILLSQMTGPDLHVVRDYAIRRLLASTYAEGLREGPFGWVDDVLALRSDWGFQVEEIKGPVLLWHGAEDNFSPVSHTRWLAAKIPDAELEIQTDTAHFGAVEILPRMLGWLTAWHSEMSAAGSAY</sequence>
<dbReference type="InterPro" id="IPR000073">
    <property type="entry name" value="AB_hydrolase_1"/>
</dbReference>
<dbReference type="AlphaFoldDB" id="A0A8J3VHL6"/>
<protein>
    <submittedName>
        <fullName evidence="2">Alpha/beta hydrolase</fullName>
    </submittedName>
</protein>
<comment type="caution">
    <text evidence="2">The sequence shown here is derived from an EMBL/GenBank/DDBJ whole genome shotgun (WGS) entry which is preliminary data.</text>
</comment>
<dbReference type="InterPro" id="IPR050471">
    <property type="entry name" value="AB_hydrolase"/>
</dbReference>
<accession>A0A8J3VHL6</accession>
<dbReference type="Pfam" id="PF00561">
    <property type="entry name" value="Abhydrolase_1"/>
    <property type="match status" value="1"/>
</dbReference>
<organism evidence="2 3">
    <name type="scientific">Rhizocola hellebori</name>
    <dbReference type="NCBI Taxonomy" id="1392758"/>
    <lineage>
        <taxon>Bacteria</taxon>
        <taxon>Bacillati</taxon>
        <taxon>Actinomycetota</taxon>
        <taxon>Actinomycetes</taxon>
        <taxon>Micromonosporales</taxon>
        <taxon>Micromonosporaceae</taxon>
        <taxon>Rhizocola</taxon>
    </lineage>
</organism>